<keyword evidence="3" id="KW-0808">Transferase</keyword>
<proteinExistence type="predicted"/>
<dbReference type="GO" id="GO:0005524">
    <property type="term" value="F:ATP binding"/>
    <property type="evidence" value="ECO:0007669"/>
    <property type="project" value="UniProtKB-KW"/>
</dbReference>
<dbReference type="InterPro" id="IPR031314">
    <property type="entry name" value="DNK_dom"/>
</dbReference>
<protein>
    <submittedName>
        <fullName evidence="3">7, 8-dihydro-6-hydroxymethylpterin-pyrophosphokinase</fullName>
    </submittedName>
</protein>
<feature type="domain" description="Deoxynucleoside kinase" evidence="2">
    <location>
        <begin position="6"/>
        <end position="195"/>
    </location>
</feature>
<dbReference type="InterPro" id="IPR002624">
    <property type="entry name" value="DCK/DGK"/>
</dbReference>
<dbReference type="GO" id="GO:0019136">
    <property type="term" value="F:deoxynucleoside kinase activity"/>
    <property type="evidence" value="ECO:0007669"/>
    <property type="project" value="InterPro"/>
</dbReference>
<keyword evidence="1" id="KW-0067">ATP-binding</keyword>
<organism evidence="3 4">
    <name type="scientific">Sunxiuqinia dokdonensis</name>
    <dbReference type="NCBI Taxonomy" id="1409788"/>
    <lineage>
        <taxon>Bacteria</taxon>
        <taxon>Pseudomonadati</taxon>
        <taxon>Bacteroidota</taxon>
        <taxon>Bacteroidia</taxon>
        <taxon>Marinilabiliales</taxon>
        <taxon>Prolixibacteraceae</taxon>
        <taxon>Sunxiuqinia</taxon>
    </lineage>
</organism>
<dbReference type="Proteomes" id="UP000036958">
    <property type="component" value="Unassembled WGS sequence"/>
</dbReference>
<dbReference type="CDD" id="cd01673">
    <property type="entry name" value="dNK"/>
    <property type="match status" value="1"/>
</dbReference>
<dbReference type="RefSeq" id="WP_053187293.1">
    <property type="nucleotide sequence ID" value="NZ_LGIA01000197.1"/>
</dbReference>
<keyword evidence="3" id="KW-0418">Kinase</keyword>
<evidence type="ECO:0000313" key="4">
    <source>
        <dbReference type="Proteomes" id="UP000036958"/>
    </source>
</evidence>
<accession>A0A0L8V430</accession>
<dbReference type="AlphaFoldDB" id="A0A0L8V430"/>
<evidence type="ECO:0000313" key="3">
    <source>
        <dbReference type="EMBL" id="KOH43169.1"/>
    </source>
</evidence>
<dbReference type="PANTHER" id="PTHR10513">
    <property type="entry name" value="DEOXYNUCLEOSIDE KINASE"/>
    <property type="match status" value="1"/>
</dbReference>
<evidence type="ECO:0000259" key="2">
    <source>
        <dbReference type="Pfam" id="PF01712"/>
    </source>
</evidence>
<dbReference type="Pfam" id="PF01712">
    <property type="entry name" value="dNK"/>
    <property type="match status" value="1"/>
</dbReference>
<dbReference type="EMBL" id="LGIA01000197">
    <property type="protein sequence ID" value="KOH43169.1"/>
    <property type="molecule type" value="Genomic_DNA"/>
</dbReference>
<dbReference type="PANTHER" id="PTHR10513:SF46">
    <property type="entry name" value="DEOXYGUANOSINE KINASE"/>
    <property type="match status" value="1"/>
</dbReference>
<comment type="caution">
    <text evidence="3">The sequence shown here is derived from an EMBL/GenBank/DDBJ whole genome shotgun (WGS) entry which is preliminary data.</text>
</comment>
<dbReference type="Gene3D" id="3.40.50.300">
    <property type="entry name" value="P-loop containing nucleotide triphosphate hydrolases"/>
    <property type="match status" value="1"/>
</dbReference>
<reference evidence="4" key="1">
    <citation type="submission" date="2015-07" db="EMBL/GenBank/DDBJ databases">
        <title>Genome sequencing of Sunxiuqinia dokdonensis strain SK.</title>
        <authorList>
            <person name="Ahn S."/>
            <person name="Kim B.-C."/>
        </authorList>
    </citation>
    <scope>NUCLEOTIDE SEQUENCE [LARGE SCALE GENOMIC DNA]</scope>
    <source>
        <strain evidence="4">SK</strain>
    </source>
</reference>
<dbReference type="PIRSF" id="PIRSF000705">
    <property type="entry name" value="DNK"/>
    <property type="match status" value="1"/>
</dbReference>
<dbReference type="STRING" id="1409788.NC99_39930"/>
<dbReference type="InterPro" id="IPR050566">
    <property type="entry name" value="Deoxyribonucleoside_kinase"/>
</dbReference>
<dbReference type="SUPFAM" id="SSF52540">
    <property type="entry name" value="P-loop containing nucleoside triphosphate hydrolases"/>
    <property type="match status" value="1"/>
</dbReference>
<keyword evidence="4" id="KW-1185">Reference proteome</keyword>
<dbReference type="InterPro" id="IPR027417">
    <property type="entry name" value="P-loop_NTPase"/>
</dbReference>
<dbReference type="GO" id="GO:0005737">
    <property type="term" value="C:cytoplasm"/>
    <property type="evidence" value="ECO:0007669"/>
    <property type="project" value="TreeGrafter"/>
</dbReference>
<feature type="binding site" evidence="1">
    <location>
        <begin position="10"/>
        <end position="18"/>
    </location>
    <ligand>
        <name>ATP</name>
        <dbReference type="ChEBI" id="CHEBI:30616"/>
    </ligand>
</feature>
<name>A0A0L8V430_9BACT</name>
<evidence type="ECO:0000256" key="1">
    <source>
        <dbReference type="PIRSR" id="PIRSR000705-3"/>
    </source>
</evidence>
<gene>
    <name evidence="3" type="ORF">NC99_39930</name>
</gene>
<dbReference type="PATRIC" id="fig|1409788.3.peg.4078"/>
<keyword evidence="1" id="KW-0547">Nucleotide-binding</keyword>
<sequence>MKINYLVIEGNIGSGKTTLVNQIAGEFGARTLLEGFDDNPFLPKFYEDQEKFAFPLEMSFLADRYNQLKRNIREFELFSSFLVSDYYFMKSLIFAQTTLSPDEYLLYERFFYIIYKKLPKPDLYVYLHADVAKLMQNITKRGRSYEQQIDPAYLEQISKGYFRFFKTQTDFPILVIDTNKIDFVQDQNHYRKLLSIIFENDYPRGINRVLMD</sequence>